<evidence type="ECO:0000256" key="5">
    <source>
        <dbReference type="ARBA" id="ARBA00022777"/>
    </source>
</evidence>
<dbReference type="Gene3D" id="3.30.1490.220">
    <property type="match status" value="1"/>
</dbReference>
<feature type="binding site" evidence="11">
    <location>
        <position position="293"/>
    </location>
    <ligand>
        <name>Mg(2+)</name>
        <dbReference type="ChEBI" id="CHEBI:18420"/>
        <label>1</label>
    </ligand>
</feature>
<keyword evidence="5 9" id="KW-0418">Kinase</keyword>
<dbReference type="GO" id="GO:0052726">
    <property type="term" value="F:inositol-1,3,4-trisphosphate 5-kinase activity"/>
    <property type="evidence" value="ECO:0007669"/>
    <property type="project" value="InterPro"/>
</dbReference>
<evidence type="ECO:0000256" key="1">
    <source>
        <dbReference type="ARBA" id="ARBA00009601"/>
    </source>
</evidence>
<dbReference type="PANTHER" id="PTHR14217">
    <property type="entry name" value="INOSITOL-TETRAKISPHOSPHATE 1-KINASE"/>
    <property type="match status" value="1"/>
</dbReference>
<dbReference type="Gene3D" id="3.30.470.20">
    <property type="entry name" value="ATP-grasp fold, B domain"/>
    <property type="match status" value="1"/>
</dbReference>
<dbReference type="EC" id="2.7.1.134" evidence="9"/>
<dbReference type="PROSITE" id="PS50975">
    <property type="entry name" value="ATP_GRASP"/>
    <property type="match status" value="1"/>
</dbReference>
<comment type="caution">
    <text evidence="13">The sequence shown here is derived from an EMBL/GenBank/DDBJ whole genome shotgun (WGS) entry which is preliminary data.</text>
</comment>
<feature type="domain" description="ATP-grasp" evidence="12">
    <location>
        <begin position="109"/>
        <end position="323"/>
    </location>
</feature>
<evidence type="ECO:0000256" key="6">
    <source>
        <dbReference type="ARBA" id="ARBA00022840"/>
    </source>
</evidence>
<evidence type="ECO:0000256" key="7">
    <source>
        <dbReference type="ARBA" id="ARBA00022842"/>
    </source>
</evidence>
<sequence length="329" mass="37263">MTATQTIGMVFSTKKLKQSRLVDISKHARSSGLNFVDLDLSRPIEDQMPLDMVVHKVSDIVARAKAGDKNAQAEYERFQTFCSSHPNVRIVDPLDKVAKLLDRKSTMNVCSPDHALFRIPTTLYAANVHELHTLDLTFPIFCKPQSACAVSGSHHMVLVPSSLELAQLQQHFTPNDPVILQEFIPHDGVLVKVYFAYPDHVFIFFRPSFKNIDQGFSKALFFDSQKLPKAFDPESSEQRHIVTDPAARDAVEAKVDPTRIQRIAAHLQRQLRLTFFGFDVLLESTTGEYHVIDVNYFPSFKEVDDFPDIFIATLKQLLEEPLSPNNQPQ</sequence>
<dbReference type="GO" id="GO:0016853">
    <property type="term" value="F:isomerase activity"/>
    <property type="evidence" value="ECO:0007669"/>
    <property type="project" value="UniProtKB-KW"/>
</dbReference>
<feature type="binding site" evidence="10">
    <location>
        <position position="15"/>
    </location>
    <ligand>
        <name>1D-myo-inositol 1,3,4-trisphosphate</name>
        <dbReference type="ChEBI" id="CHEBI:58414"/>
    </ligand>
</feature>
<evidence type="ECO:0000256" key="4">
    <source>
        <dbReference type="ARBA" id="ARBA00022741"/>
    </source>
</evidence>
<evidence type="ECO:0000256" key="9">
    <source>
        <dbReference type="PIRNR" id="PIRNR038186"/>
    </source>
</evidence>
<keyword evidence="4 9" id="KW-0547">Nucleotide-binding</keyword>
<dbReference type="RefSeq" id="XP_058340060.1">
    <property type="nucleotide sequence ID" value="XM_058489179.1"/>
</dbReference>
<dbReference type="InterPro" id="IPR008656">
    <property type="entry name" value="Inositol_tetrakis-P_1-kinase"/>
</dbReference>
<evidence type="ECO:0000256" key="11">
    <source>
        <dbReference type="PIRSR" id="PIRSR038186-2"/>
    </source>
</evidence>
<keyword evidence="7 9" id="KW-0460">Magnesium</keyword>
<reference evidence="13 14" key="1">
    <citation type="submission" date="2023-03" db="EMBL/GenBank/DDBJ databases">
        <title>Genome sequence of Lichtheimia ornata CBS 291.66.</title>
        <authorList>
            <person name="Mohabir J.T."/>
            <person name="Shea T.P."/>
            <person name="Kurbessoian T."/>
            <person name="Berby B."/>
            <person name="Fontaine J."/>
            <person name="Livny J."/>
            <person name="Gnirke A."/>
            <person name="Stajich J.E."/>
            <person name="Cuomo C.A."/>
        </authorList>
    </citation>
    <scope>NUCLEOTIDE SEQUENCE [LARGE SCALE GENOMIC DNA]</scope>
    <source>
        <strain evidence="13">CBS 291.66</strain>
    </source>
</reference>
<dbReference type="GO" id="GO:0047325">
    <property type="term" value="F:inositol-3,4,5,6-tetrakisphosphate 1-kinase activity"/>
    <property type="evidence" value="ECO:0007669"/>
    <property type="project" value="UniProtKB-EC"/>
</dbReference>
<dbReference type="PIRSF" id="PIRSF038186">
    <property type="entry name" value="ITPK"/>
    <property type="match status" value="1"/>
</dbReference>
<proteinExistence type="inferred from homology"/>
<evidence type="ECO:0000313" key="13">
    <source>
        <dbReference type="EMBL" id="KAJ8655147.1"/>
    </source>
</evidence>
<dbReference type="GeneID" id="83216589"/>
<keyword evidence="8" id="KW-0413">Isomerase</keyword>
<dbReference type="GO" id="GO:0005524">
    <property type="term" value="F:ATP binding"/>
    <property type="evidence" value="ECO:0007669"/>
    <property type="project" value="UniProtKB-UniRule"/>
</dbReference>
<feature type="binding site" evidence="10">
    <location>
        <position position="143"/>
    </location>
    <ligand>
        <name>ATP</name>
        <dbReference type="ChEBI" id="CHEBI:30616"/>
    </ligand>
</feature>
<feature type="binding site" evidence="10">
    <location>
        <position position="103"/>
    </location>
    <ligand>
        <name>ATP</name>
        <dbReference type="ChEBI" id="CHEBI:30616"/>
    </ligand>
</feature>
<keyword evidence="6 9" id="KW-0067">ATP-binding</keyword>
<dbReference type="InterPro" id="IPR011761">
    <property type="entry name" value="ATP-grasp"/>
</dbReference>
<organism evidence="13 14">
    <name type="scientific">Lichtheimia ornata</name>
    <dbReference type="NCBI Taxonomy" id="688661"/>
    <lineage>
        <taxon>Eukaryota</taxon>
        <taxon>Fungi</taxon>
        <taxon>Fungi incertae sedis</taxon>
        <taxon>Mucoromycota</taxon>
        <taxon>Mucoromycotina</taxon>
        <taxon>Mucoromycetes</taxon>
        <taxon>Mucorales</taxon>
        <taxon>Lichtheimiaceae</taxon>
        <taxon>Lichtheimia</taxon>
    </lineage>
</organism>
<evidence type="ECO:0000256" key="10">
    <source>
        <dbReference type="PIRSR" id="PIRSR038186-1"/>
    </source>
</evidence>
<comment type="similarity">
    <text evidence="1 9">Belongs to the ITPK1 family.</text>
</comment>
<keyword evidence="3 9" id="KW-0479">Metal-binding</keyword>
<dbReference type="InterPro" id="IPR040464">
    <property type="entry name" value="InsP(3)kin_ATP-grasp"/>
</dbReference>
<feature type="binding site" evidence="10">
    <location>
        <position position="295"/>
    </location>
    <ligand>
        <name>1D-myo-inositol 1,3,4-trisphosphate</name>
        <dbReference type="ChEBI" id="CHEBI:58414"/>
    </ligand>
</feature>
<comment type="cofactor">
    <cofactor evidence="9 11">
        <name>Mg(2+)</name>
        <dbReference type="ChEBI" id="CHEBI:18420"/>
    </cofactor>
    <text evidence="9 11">Binds 2 magnesium ions per subunit.</text>
</comment>
<dbReference type="PANTHER" id="PTHR14217:SF1">
    <property type="entry name" value="INOSITOL-TETRAKISPHOSPHATE 1-KINASE"/>
    <property type="match status" value="1"/>
</dbReference>
<evidence type="ECO:0000256" key="2">
    <source>
        <dbReference type="ARBA" id="ARBA00022679"/>
    </source>
</evidence>
<feature type="binding site" evidence="10">
    <location>
        <position position="154"/>
    </location>
    <ligand>
        <name>1D-myo-inositol 1,3,4-trisphosphate</name>
        <dbReference type="ChEBI" id="CHEBI:58414"/>
    </ligand>
</feature>
<feature type="binding site" evidence="11">
    <location>
        <position position="295"/>
    </location>
    <ligand>
        <name>Mg(2+)</name>
        <dbReference type="ChEBI" id="CHEBI:18420"/>
        <label>2</label>
    </ligand>
</feature>
<dbReference type="GO" id="GO:0005737">
    <property type="term" value="C:cytoplasm"/>
    <property type="evidence" value="ECO:0007669"/>
    <property type="project" value="TreeGrafter"/>
</dbReference>
<feature type="binding site" evidence="10">
    <location>
        <position position="208"/>
    </location>
    <ligand>
        <name>ATP</name>
        <dbReference type="ChEBI" id="CHEBI:30616"/>
    </ligand>
</feature>
<comment type="catalytic activity">
    <reaction evidence="9">
        <text>1D-myo-inositol 3,4,5,6-tetrakisphosphate + ATP = 1D-myo-inositol 1,3,4,5,6-pentakisphosphate + ADP + H(+)</text>
        <dbReference type="Rhea" id="RHEA:12452"/>
        <dbReference type="ChEBI" id="CHEBI:15378"/>
        <dbReference type="ChEBI" id="CHEBI:30616"/>
        <dbReference type="ChEBI" id="CHEBI:57539"/>
        <dbReference type="ChEBI" id="CHEBI:57733"/>
        <dbReference type="ChEBI" id="CHEBI:456216"/>
        <dbReference type="EC" id="2.7.1.134"/>
    </reaction>
</comment>
<dbReference type="Proteomes" id="UP001234581">
    <property type="component" value="Unassembled WGS sequence"/>
</dbReference>
<comment type="function">
    <text evidence="9">Kinase that can phosphorylate various inositol polyphosphate such as Ins(3,4,5,6)P4 or Ins(1,3,4)P3.</text>
</comment>
<dbReference type="SUPFAM" id="SSF56059">
    <property type="entry name" value="Glutathione synthetase ATP-binding domain-like"/>
    <property type="match status" value="1"/>
</dbReference>
<name>A0AAD7XYY0_9FUNG</name>
<evidence type="ECO:0000256" key="8">
    <source>
        <dbReference type="ARBA" id="ARBA00023235"/>
    </source>
</evidence>
<keyword evidence="2 9" id="KW-0808">Transferase</keyword>
<evidence type="ECO:0000313" key="14">
    <source>
        <dbReference type="Proteomes" id="UP001234581"/>
    </source>
</evidence>
<dbReference type="GO" id="GO:0000287">
    <property type="term" value="F:magnesium ion binding"/>
    <property type="evidence" value="ECO:0007669"/>
    <property type="project" value="InterPro"/>
</dbReference>
<feature type="binding site" evidence="10">
    <location>
        <begin position="181"/>
        <end position="192"/>
    </location>
    <ligand>
        <name>ATP</name>
        <dbReference type="ChEBI" id="CHEBI:30616"/>
    </ligand>
</feature>
<feature type="binding site" evidence="10">
    <location>
        <position position="56"/>
    </location>
    <ligand>
        <name>1D-myo-inositol 1,3,4-trisphosphate</name>
        <dbReference type="ChEBI" id="CHEBI:58414"/>
    </ligand>
</feature>
<dbReference type="AlphaFoldDB" id="A0AAD7XYY0"/>
<keyword evidence="14" id="KW-1185">Reference proteome</keyword>
<dbReference type="Pfam" id="PF05770">
    <property type="entry name" value="Ins134_P3_kin"/>
    <property type="match status" value="1"/>
</dbReference>
<feature type="binding site" evidence="10">
    <location>
        <position position="192"/>
    </location>
    <ligand>
        <name>1D-myo-inositol 1,3,4-trisphosphate</name>
        <dbReference type="ChEBI" id="CHEBI:58414"/>
    </ligand>
</feature>
<dbReference type="Gene3D" id="3.40.50.11370">
    <property type="match status" value="1"/>
</dbReference>
<dbReference type="InterPro" id="IPR041429">
    <property type="entry name" value="ITPK1_N"/>
</dbReference>
<comment type="subunit">
    <text evidence="9">Monomer.</text>
</comment>
<dbReference type="Pfam" id="PF17927">
    <property type="entry name" value="Ins134_P3_kin_N"/>
    <property type="match status" value="1"/>
</dbReference>
<dbReference type="GO" id="GO:0032957">
    <property type="term" value="P:inositol trisphosphate metabolic process"/>
    <property type="evidence" value="ECO:0007669"/>
    <property type="project" value="InterPro"/>
</dbReference>
<feature type="binding site" evidence="11">
    <location>
        <position position="279"/>
    </location>
    <ligand>
        <name>Mg(2+)</name>
        <dbReference type="ChEBI" id="CHEBI:18420"/>
        <label>1</label>
    </ligand>
</feature>
<evidence type="ECO:0000256" key="3">
    <source>
        <dbReference type="ARBA" id="ARBA00022723"/>
    </source>
</evidence>
<dbReference type="EMBL" id="JARTCD010000052">
    <property type="protein sequence ID" value="KAJ8655147.1"/>
    <property type="molecule type" value="Genomic_DNA"/>
</dbReference>
<accession>A0AAD7XYY0</accession>
<protein>
    <recommendedName>
        <fullName evidence="9">Inositol-tetrakisphosphate 1-kinase</fullName>
        <ecNumber evidence="9">2.7.1.134</ecNumber>
    </recommendedName>
</protein>
<feature type="binding site" evidence="11">
    <location>
        <position position="293"/>
    </location>
    <ligand>
        <name>Mg(2+)</name>
        <dbReference type="ChEBI" id="CHEBI:18420"/>
        <label>2</label>
    </ligand>
</feature>
<evidence type="ECO:0000259" key="12">
    <source>
        <dbReference type="PROSITE" id="PS50975"/>
    </source>
</evidence>
<dbReference type="GO" id="GO:0052725">
    <property type="term" value="F:inositol-1,3,4-trisphosphate 6-kinase activity"/>
    <property type="evidence" value="ECO:0007669"/>
    <property type="project" value="InterPro"/>
</dbReference>
<gene>
    <name evidence="13" type="ORF">O0I10_009182</name>
</gene>
<feature type="binding site" evidence="10">
    <location>
        <position position="299"/>
    </location>
    <ligand>
        <name>1D-myo-inositol 1,3,4-trisphosphate</name>
        <dbReference type="ChEBI" id="CHEBI:58414"/>
    </ligand>
</feature>